<name>A0A839IT96_9GAMM</name>
<dbReference type="AlphaFoldDB" id="A0A839IT96"/>
<organism evidence="1 2">
    <name type="scientific">Oceanospirillum sediminis</name>
    <dbReference type="NCBI Taxonomy" id="2760088"/>
    <lineage>
        <taxon>Bacteria</taxon>
        <taxon>Pseudomonadati</taxon>
        <taxon>Pseudomonadota</taxon>
        <taxon>Gammaproteobacteria</taxon>
        <taxon>Oceanospirillales</taxon>
        <taxon>Oceanospirillaceae</taxon>
        <taxon>Oceanospirillum</taxon>
    </lineage>
</organism>
<evidence type="ECO:0000313" key="1">
    <source>
        <dbReference type="EMBL" id="MBB1488171.1"/>
    </source>
</evidence>
<evidence type="ECO:0000313" key="2">
    <source>
        <dbReference type="Proteomes" id="UP000565262"/>
    </source>
</evidence>
<proteinExistence type="predicted"/>
<accession>A0A839IT96</accession>
<dbReference type="Proteomes" id="UP000565262">
    <property type="component" value="Unassembled WGS sequence"/>
</dbReference>
<sequence length="674" mass="73099">MSKFTSSDVVHNKSENTPFSSVLETNLSRRSVVRGGIVSAVAMLSGVGLTGCFGDSDNSDSADSGTMDHIALAFESISGSKTDACVVAAGYTASVLAPWGTPLNSTAEAWKNDGTNTATDQLNSMGMHHDGMRFFPINGSSDDGLLVVNHEYIDQSALHPNGATTDESGNRPVEEVRKEIYAHGVAVVRIRRTNGTWQVIDSDPLNRRFTSDSVMDISGPMAGSSHLITPFSLDGTRTRGTNNNCGNGYTPWGTYLTCEENWPNIFVHDGTMTAEQERIGFSNKSRYGWETAAGDLSESEGEFARFNITPTGVDATQDYRNEGSTFGYIVEIDPFDTSRRAVKRTALGRFRHEGCWPGKLEEGQPVVFYSGDDSRFEYIYKFVSRELWNPADANPTDRLATGAKYMDDGTLYVARFDADGTGVWLPLTVNTVAQDGQTLGDKFGDLAGIILNTRGAADAVGATPMDRPEWCALNPVDDKVYFTLTNNTKREEANAANPRVDNPYGHIIRWDEKDDMTGFNWEIFVYGSNDSAPADVNRSGLTAMNEFASPDGMGFDSRGIMWIQTDNGSDVADDTNDQVLAVVPSAVVDTEGNQTVITADNQDMLKRFFVGPNGCEVTGITFSPDNTAMFVNIQHPGNWPVSDDATEATPEGTILRPRASTVVIQKADGGPIAV</sequence>
<dbReference type="EMBL" id="JACJFM010000024">
    <property type="protein sequence ID" value="MBB1488171.1"/>
    <property type="molecule type" value="Genomic_DNA"/>
</dbReference>
<comment type="caution">
    <text evidence="1">The sequence shown here is derived from an EMBL/GenBank/DDBJ whole genome shotgun (WGS) entry which is preliminary data.</text>
</comment>
<dbReference type="Pfam" id="PF05787">
    <property type="entry name" value="PhoX"/>
    <property type="match status" value="1"/>
</dbReference>
<dbReference type="SUPFAM" id="SSF101898">
    <property type="entry name" value="NHL repeat"/>
    <property type="match status" value="1"/>
</dbReference>
<reference evidence="1 2" key="1">
    <citation type="submission" date="2020-08" db="EMBL/GenBank/DDBJ databases">
        <title>Oceanospirillum sp. nov. isolated from marine sediment.</title>
        <authorList>
            <person name="Ji X."/>
        </authorList>
    </citation>
    <scope>NUCLEOTIDE SEQUENCE [LARGE SCALE GENOMIC DNA]</scope>
    <source>
        <strain evidence="1 2">D5</strain>
    </source>
</reference>
<protein>
    <submittedName>
        <fullName evidence="1">PhoX family phosphatase</fullName>
    </submittedName>
</protein>
<gene>
    <name evidence="1" type="ORF">H4O21_16335</name>
</gene>
<dbReference type="RefSeq" id="WP_182809941.1">
    <property type="nucleotide sequence ID" value="NZ_JACJFM010000024.1"/>
</dbReference>
<dbReference type="InterPro" id="IPR008557">
    <property type="entry name" value="PhoX"/>
</dbReference>
<dbReference type="PANTHER" id="PTHR35399">
    <property type="entry name" value="SLR8030 PROTEIN"/>
    <property type="match status" value="1"/>
</dbReference>
<keyword evidence="2" id="KW-1185">Reference proteome</keyword>
<dbReference type="PANTHER" id="PTHR35399:SF2">
    <property type="entry name" value="DUF839 DOMAIN-CONTAINING PROTEIN"/>
    <property type="match status" value="1"/>
</dbReference>